<proteinExistence type="predicted"/>
<feature type="region of interest" description="Disordered" evidence="1">
    <location>
        <begin position="22"/>
        <end position="140"/>
    </location>
</feature>
<name>A0A8H7ANQ6_9EURO</name>
<evidence type="ECO:0000313" key="2">
    <source>
        <dbReference type="EMBL" id="KAF7511397.1"/>
    </source>
</evidence>
<dbReference type="EMBL" id="JAACFV010000020">
    <property type="protein sequence ID" value="KAF7511397.1"/>
    <property type="molecule type" value="Genomic_DNA"/>
</dbReference>
<reference evidence="2" key="1">
    <citation type="submission" date="2020-02" db="EMBL/GenBank/DDBJ databases">
        <authorList>
            <person name="Palmer J.M."/>
        </authorList>
    </citation>
    <scope>NUCLEOTIDE SEQUENCE</scope>
    <source>
        <strain evidence="2">EPUS1.4</strain>
        <tissue evidence="2">Thallus</tissue>
    </source>
</reference>
<dbReference type="Proteomes" id="UP000606974">
    <property type="component" value="Unassembled WGS sequence"/>
</dbReference>
<organism evidence="2 3">
    <name type="scientific">Endocarpon pusillum</name>
    <dbReference type="NCBI Taxonomy" id="364733"/>
    <lineage>
        <taxon>Eukaryota</taxon>
        <taxon>Fungi</taxon>
        <taxon>Dikarya</taxon>
        <taxon>Ascomycota</taxon>
        <taxon>Pezizomycotina</taxon>
        <taxon>Eurotiomycetes</taxon>
        <taxon>Chaetothyriomycetidae</taxon>
        <taxon>Verrucariales</taxon>
        <taxon>Verrucariaceae</taxon>
        <taxon>Endocarpon</taxon>
    </lineage>
</organism>
<gene>
    <name evidence="2" type="ORF">GJ744_004586</name>
</gene>
<protein>
    <submittedName>
        <fullName evidence="2">Uncharacterized protein</fullName>
    </submittedName>
</protein>
<feature type="compositionally biased region" description="Low complexity" evidence="1">
    <location>
        <begin position="23"/>
        <end position="42"/>
    </location>
</feature>
<comment type="caution">
    <text evidence="2">The sequence shown here is derived from an EMBL/GenBank/DDBJ whole genome shotgun (WGS) entry which is preliminary data.</text>
</comment>
<evidence type="ECO:0000256" key="1">
    <source>
        <dbReference type="SAM" id="MobiDB-lite"/>
    </source>
</evidence>
<feature type="compositionally biased region" description="Polar residues" evidence="1">
    <location>
        <begin position="54"/>
        <end position="86"/>
    </location>
</feature>
<dbReference type="AlphaFoldDB" id="A0A8H7ANQ6"/>
<feature type="region of interest" description="Disordered" evidence="1">
    <location>
        <begin position="152"/>
        <end position="201"/>
    </location>
</feature>
<sequence>MYRWQAGNALRAMQHDLALVQRSIAASSSSSSASSSREYSSSTQLRRNEDEANSRPTNRSPSQLQQSDTSMGLGSSSVMREQQQNLPKLITTDAVDTPVRITREYRDFAPPPSSSGPVRRNGSFDARSLGTSQPQGPRVELSPAVRARIEANRRSRGAAAAGAGRMLRARGVGRGGRVRDRTRRRRDNNADMEEDGDSEHLKEADAKIEAHLGPPPREWVDHVPEELSLEDLRVDWPSVPTGRTGLIMGVEEKLRWAARRIPHDYETPEDLAERLHRGQELVHFESEQEKEQVLQIARGLAQRLADRITERTGKEVMPKDSSFEGIKEKDRVVLAREFVRGEYPPLEGVGTEMQTQKGKEGGRKRPAFLADVMRILGNNETYHAKEQEQLMTTIQGLLATTPQQRRVRVQAQAEERA</sequence>
<keyword evidence="3" id="KW-1185">Reference proteome</keyword>
<dbReference type="OrthoDB" id="5365739at2759"/>
<feature type="compositionally biased region" description="Low complexity" evidence="1">
    <location>
        <begin position="157"/>
        <end position="170"/>
    </location>
</feature>
<accession>A0A8H7ANQ6</accession>
<evidence type="ECO:0000313" key="3">
    <source>
        <dbReference type="Proteomes" id="UP000606974"/>
    </source>
</evidence>